<dbReference type="KEGG" id="bex:A11Q_344"/>
<protein>
    <submittedName>
        <fullName evidence="2">Uncharacterized protein</fullName>
    </submittedName>
</protein>
<dbReference type="PATRIC" id="fig|1184267.3.peg.346"/>
<evidence type="ECO:0000313" key="2">
    <source>
        <dbReference type="EMBL" id="AGH94564.1"/>
    </source>
</evidence>
<dbReference type="RefSeq" id="WP_015469054.1">
    <property type="nucleotide sequence ID" value="NC_020813.1"/>
</dbReference>
<evidence type="ECO:0000313" key="3">
    <source>
        <dbReference type="Proteomes" id="UP000012040"/>
    </source>
</evidence>
<feature type="chain" id="PRO_5004060720" evidence="1">
    <location>
        <begin position="21"/>
        <end position="114"/>
    </location>
</feature>
<organism evidence="2 3">
    <name type="scientific">Pseudobdellovibrio exovorus JSS</name>
    <dbReference type="NCBI Taxonomy" id="1184267"/>
    <lineage>
        <taxon>Bacteria</taxon>
        <taxon>Pseudomonadati</taxon>
        <taxon>Bdellovibrionota</taxon>
        <taxon>Bdellovibrionia</taxon>
        <taxon>Bdellovibrionales</taxon>
        <taxon>Pseudobdellovibrionaceae</taxon>
        <taxon>Pseudobdellovibrio</taxon>
    </lineage>
</organism>
<reference evidence="2 3" key="1">
    <citation type="journal article" date="2013" name="ISME J.">
        <title>By their genes ye shall know them: genomic signatures of predatory bacteria.</title>
        <authorList>
            <person name="Pasternak Z."/>
            <person name="Pietrokovski S."/>
            <person name="Rotem O."/>
            <person name="Gophna U."/>
            <person name="Lurie-Weinberger M.N."/>
            <person name="Jurkevitch E."/>
        </authorList>
    </citation>
    <scope>NUCLEOTIDE SEQUENCE [LARGE SCALE GENOMIC DNA]</scope>
    <source>
        <strain evidence="2 3">JSS</strain>
    </source>
</reference>
<accession>M4VNA6</accession>
<keyword evidence="1" id="KW-0732">Signal</keyword>
<dbReference type="OrthoDB" id="5295823at2"/>
<dbReference type="AlphaFoldDB" id="M4VNA6"/>
<gene>
    <name evidence="2" type="ORF">A11Q_344</name>
</gene>
<keyword evidence="3" id="KW-1185">Reference proteome</keyword>
<dbReference type="EMBL" id="CP003537">
    <property type="protein sequence ID" value="AGH94564.1"/>
    <property type="molecule type" value="Genomic_DNA"/>
</dbReference>
<evidence type="ECO:0000256" key="1">
    <source>
        <dbReference type="SAM" id="SignalP"/>
    </source>
</evidence>
<feature type="signal peptide" evidence="1">
    <location>
        <begin position="1"/>
        <end position="20"/>
    </location>
</feature>
<sequence>MRQTLAIVALSVFTTLFADAALASGRLCTKFESRPAVQTVVQILAKKLSYSMEQLCNHERILDIQDEPRRFFYQDSGQYETHTVITLHYNEYSCEYHYNAGRSQWQKEYCYSTW</sequence>
<proteinExistence type="predicted"/>
<name>M4VNA6_9BACT</name>
<dbReference type="STRING" id="1184267.A11Q_344"/>
<dbReference type="HOGENOM" id="CLU_2116221_0_0_7"/>
<dbReference type="Proteomes" id="UP000012040">
    <property type="component" value="Chromosome"/>
</dbReference>